<keyword evidence="3" id="KW-1133">Transmembrane helix</keyword>
<keyword evidence="7" id="KW-1185">Reference proteome</keyword>
<evidence type="ECO:0000313" key="7">
    <source>
        <dbReference type="Proteomes" id="UP000064920"/>
    </source>
</evidence>
<dbReference type="Pfam" id="PF04932">
    <property type="entry name" value="Wzy_C"/>
    <property type="match status" value="1"/>
</dbReference>
<comment type="subcellular location">
    <subcellularLocation>
        <location evidence="1">Membrane</location>
        <topology evidence="1">Multi-pass membrane protein</topology>
    </subcellularLocation>
</comment>
<dbReference type="RefSeq" id="WP_082389042.1">
    <property type="nucleotide sequence ID" value="NZ_CP012023.1"/>
</dbReference>
<dbReference type="PATRIC" id="fig|1397108.4.peg.1053"/>
<feature type="domain" description="O-antigen ligase-related" evidence="5">
    <location>
        <begin position="272"/>
        <end position="412"/>
    </location>
</feature>
<dbReference type="InterPro" id="IPR007016">
    <property type="entry name" value="O-antigen_ligase-rel_domated"/>
</dbReference>
<dbReference type="OrthoDB" id="4391260at2"/>
<sequence>MILHAPPRNDMSAAVQPDHARNGIAPLQFAVSFLPDHNNIHASNRANASLYIWLIGLMVILVPVPFGSHRPMPWAIWAIVASVMMIGFVIRQKDYTYRIQTQSGILALAALSPLFSAGQLLPLGHLFDGAFPPDAAPKTLTLSPSATLLAILRLATYAMLFILTFEVCSRPRHARKLAQIIFYGVTLHAVVAMILLSVMGDRSVWGEKTAYLGWATGPFVNRNSFASFMGLGIVIGIGLVFTPQKHRRADPRILPRQTRPRADARTVANAVCLALLCTALIASGSRMGTAATIIGACVTCAAMATGNTHKVRITWRQLIGAAGILTMFALFLMSRDIGARLLFFMPDLNIRLDLYANIWDLISTRPWVGYGLDTFQVAFPLVHDQRASPAVIWDLAHNSYLTLWAEVGLIAGTAPMIALAWSAVRLMRGVRRAARSEFAPALALGTLAMAATHSLVDFSFEVQANTLLLVVIVAMGLSLSNRYQMELK</sequence>
<dbReference type="Proteomes" id="UP000064920">
    <property type="component" value="Chromosome"/>
</dbReference>
<gene>
    <name evidence="6" type="ORF">IMCC12053_1026</name>
</gene>
<keyword evidence="6" id="KW-0436">Ligase</keyword>
<keyword evidence="2" id="KW-0812">Transmembrane</keyword>
<dbReference type="EMBL" id="CP012023">
    <property type="protein sequence ID" value="ALI54974.1"/>
    <property type="molecule type" value="Genomic_DNA"/>
</dbReference>
<protein>
    <submittedName>
        <fullName evidence="6">Lipid A core O-antigen ligase</fullName>
    </submittedName>
</protein>
<dbReference type="GO" id="GO:0016874">
    <property type="term" value="F:ligase activity"/>
    <property type="evidence" value="ECO:0007669"/>
    <property type="project" value="UniProtKB-KW"/>
</dbReference>
<keyword evidence="4" id="KW-0472">Membrane</keyword>
<evidence type="ECO:0000313" key="6">
    <source>
        <dbReference type="EMBL" id="ALI54974.1"/>
    </source>
</evidence>
<evidence type="ECO:0000259" key="5">
    <source>
        <dbReference type="Pfam" id="PF04932"/>
    </source>
</evidence>
<proteinExistence type="predicted"/>
<dbReference type="AlphaFoldDB" id="A0A0P0AAM8"/>
<evidence type="ECO:0000256" key="2">
    <source>
        <dbReference type="ARBA" id="ARBA00022692"/>
    </source>
</evidence>
<organism evidence="6 7">
    <name type="scientific">Celeribacter marinus</name>
    <dbReference type="NCBI Taxonomy" id="1397108"/>
    <lineage>
        <taxon>Bacteria</taxon>
        <taxon>Pseudomonadati</taxon>
        <taxon>Pseudomonadota</taxon>
        <taxon>Alphaproteobacteria</taxon>
        <taxon>Rhodobacterales</taxon>
        <taxon>Roseobacteraceae</taxon>
        <taxon>Celeribacter</taxon>
    </lineage>
</organism>
<accession>A0A0P0AAM8</accession>
<evidence type="ECO:0000256" key="4">
    <source>
        <dbReference type="ARBA" id="ARBA00023136"/>
    </source>
</evidence>
<dbReference type="STRING" id="1397108.IMCC12053_1026"/>
<dbReference type="KEGG" id="cmar:IMCC12053_1026"/>
<dbReference type="PANTHER" id="PTHR37422">
    <property type="entry name" value="TEICHURONIC ACID BIOSYNTHESIS PROTEIN TUAE"/>
    <property type="match status" value="1"/>
</dbReference>
<evidence type="ECO:0000256" key="1">
    <source>
        <dbReference type="ARBA" id="ARBA00004141"/>
    </source>
</evidence>
<evidence type="ECO:0000256" key="3">
    <source>
        <dbReference type="ARBA" id="ARBA00022989"/>
    </source>
</evidence>
<dbReference type="PANTHER" id="PTHR37422:SF23">
    <property type="entry name" value="TEICHURONIC ACID BIOSYNTHESIS PROTEIN TUAE"/>
    <property type="match status" value="1"/>
</dbReference>
<dbReference type="GO" id="GO:0016020">
    <property type="term" value="C:membrane"/>
    <property type="evidence" value="ECO:0007669"/>
    <property type="project" value="UniProtKB-SubCell"/>
</dbReference>
<reference evidence="6 7" key="1">
    <citation type="submission" date="2015-05" db="EMBL/GenBank/DDBJ databases">
        <authorList>
            <person name="Wang D.B."/>
            <person name="Wang M."/>
        </authorList>
    </citation>
    <scope>NUCLEOTIDE SEQUENCE [LARGE SCALE GENOMIC DNA]</scope>
    <source>
        <strain evidence="6 7">IMCC 12053</strain>
    </source>
</reference>
<name>A0A0P0AAM8_9RHOB</name>
<dbReference type="InterPro" id="IPR051533">
    <property type="entry name" value="WaaL-like"/>
</dbReference>